<comment type="domain">
    <text evidence="5">The PRC barrel domain binds ribosomal protein uS19.</text>
</comment>
<dbReference type="GO" id="GO:0005840">
    <property type="term" value="C:ribosome"/>
    <property type="evidence" value="ECO:0007669"/>
    <property type="project" value="InterPro"/>
</dbReference>
<dbReference type="Gene3D" id="2.40.30.60">
    <property type="entry name" value="RimM"/>
    <property type="match status" value="1"/>
</dbReference>
<evidence type="ECO:0000313" key="9">
    <source>
        <dbReference type="Proteomes" id="UP000075418"/>
    </source>
</evidence>
<dbReference type="Pfam" id="PF24986">
    <property type="entry name" value="PRC_RimM"/>
    <property type="match status" value="1"/>
</dbReference>
<evidence type="ECO:0000313" key="8">
    <source>
        <dbReference type="EMBL" id="KYH14687.1"/>
    </source>
</evidence>
<name>A0A151A5T0_9STAP</name>
<dbReference type="GO" id="GO:0006364">
    <property type="term" value="P:rRNA processing"/>
    <property type="evidence" value="ECO:0007669"/>
    <property type="project" value="UniProtKB-UniRule"/>
</dbReference>
<dbReference type="PANTHER" id="PTHR33692:SF1">
    <property type="entry name" value="RIBOSOME MATURATION FACTOR RIMM"/>
    <property type="match status" value="1"/>
</dbReference>
<gene>
    <name evidence="5" type="primary">rimM</name>
    <name evidence="8" type="ORF">A0131_07850</name>
</gene>
<dbReference type="SUPFAM" id="SSF50447">
    <property type="entry name" value="Translation proteins"/>
    <property type="match status" value="1"/>
</dbReference>
<feature type="domain" description="RimM N-terminal" evidence="6">
    <location>
        <begin position="5"/>
        <end position="86"/>
    </location>
</feature>
<keyword evidence="2 5" id="KW-0690">Ribosome biogenesis</keyword>
<comment type="subcellular location">
    <subcellularLocation>
        <location evidence="5">Cytoplasm</location>
    </subcellularLocation>
</comment>
<organism evidence="8 9">
    <name type="scientific">Staphylococcus kloosii</name>
    <dbReference type="NCBI Taxonomy" id="29384"/>
    <lineage>
        <taxon>Bacteria</taxon>
        <taxon>Bacillati</taxon>
        <taxon>Bacillota</taxon>
        <taxon>Bacilli</taxon>
        <taxon>Bacillales</taxon>
        <taxon>Staphylococcaceae</taxon>
        <taxon>Staphylococcus</taxon>
    </lineage>
</organism>
<dbReference type="RefSeq" id="WP_061854853.1">
    <property type="nucleotide sequence ID" value="NZ_LUGM01000002.1"/>
</dbReference>
<dbReference type="InterPro" id="IPR009000">
    <property type="entry name" value="Transl_B-barrel_sf"/>
</dbReference>
<proteinExistence type="inferred from homology"/>
<feature type="domain" description="Ribosome maturation factor RimM PRC barrel" evidence="7">
    <location>
        <begin position="100"/>
        <end position="165"/>
    </location>
</feature>
<keyword evidence="4 5" id="KW-0143">Chaperone</keyword>
<dbReference type="NCBIfam" id="TIGR02273">
    <property type="entry name" value="16S_RimM"/>
    <property type="match status" value="1"/>
</dbReference>
<dbReference type="GO" id="GO:0043022">
    <property type="term" value="F:ribosome binding"/>
    <property type="evidence" value="ECO:0007669"/>
    <property type="project" value="InterPro"/>
</dbReference>
<dbReference type="Pfam" id="PF01782">
    <property type="entry name" value="RimM"/>
    <property type="match status" value="1"/>
</dbReference>
<dbReference type="InterPro" id="IPR036976">
    <property type="entry name" value="RimM_N_sf"/>
</dbReference>
<dbReference type="GO" id="GO:0042274">
    <property type="term" value="P:ribosomal small subunit biogenesis"/>
    <property type="evidence" value="ECO:0007669"/>
    <property type="project" value="UniProtKB-UniRule"/>
</dbReference>
<keyword evidence="1 5" id="KW-0963">Cytoplasm</keyword>
<evidence type="ECO:0000256" key="4">
    <source>
        <dbReference type="ARBA" id="ARBA00023186"/>
    </source>
</evidence>
<dbReference type="SUPFAM" id="SSF50346">
    <property type="entry name" value="PRC-barrel domain"/>
    <property type="match status" value="1"/>
</dbReference>
<keyword evidence="3 5" id="KW-0698">rRNA processing</keyword>
<evidence type="ECO:0000256" key="3">
    <source>
        <dbReference type="ARBA" id="ARBA00022552"/>
    </source>
</evidence>
<protein>
    <recommendedName>
        <fullName evidence="5">Ribosome maturation factor RimM</fullName>
    </recommendedName>
</protein>
<dbReference type="Proteomes" id="UP000075418">
    <property type="component" value="Unassembled WGS sequence"/>
</dbReference>
<evidence type="ECO:0000256" key="2">
    <source>
        <dbReference type="ARBA" id="ARBA00022517"/>
    </source>
</evidence>
<dbReference type="InterPro" id="IPR056792">
    <property type="entry name" value="PRC_RimM"/>
</dbReference>
<dbReference type="PANTHER" id="PTHR33692">
    <property type="entry name" value="RIBOSOME MATURATION FACTOR RIMM"/>
    <property type="match status" value="1"/>
</dbReference>
<dbReference type="EMBL" id="LUGM01000002">
    <property type="protein sequence ID" value="KYH14687.1"/>
    <property type="molecule type" value="Genomic_DNA"/>
</dbReference>
<dbReference type="Gene3D" id="2.30.30.240">
    <property type="entry name" value="PRC-barrel domain"/>
    <property type="match status" value="1"/>
</dbReference>
<comment type="function">
    <text evidence="5">An accessory protein needed during the final step in the assembly of 30S ribosomal subunit, possibly for assembly of the head region. Essential for efficient processing of 16S rRNA. May be needed both before and after RbfA during the maturation of 16S rRNA. It has affinity for free ribosomal 30S subunits but not for 70S ribosomes.</text>
</comment>
<comment type="subunit">
    <text evidence="5">Binds ribosomal protein uS19.</text>
</comment>
<comment type="similarity">
    <text evidence="5">Belongs to the RimM family.</text>
</comment>
<dbReference type="InterPro" id="IPR011033">
    <property type="entry name" value="PRC_barrel-like_sf"/>
</dbReference>
<dbReference type="HAMAP" id="MF_00014">
    <property type="entry name" value="Ribosome_mat_RimM"/>
    <property type="match status" value="1"/>
</dbReference>
<comment type="caution">
    <text evidence="8">The sequence shown here is derived from an EMBL/GenBank/DDBJ whole genome shotgun (WGS) entry which is preliminary data.</text>
</comment>
<reference evidence="8 9" key="1">
    <citation type="submission" date="2016-02" db="EMBL/GenBank/DDBJ databases">
        <title>Draft genome sequence of hydrocarbon degrading Staphylococcus saprophyticus Strain CNV2, isolated from crude-oil contaminated soil from Noonmati Oil Refinery, Guwahati, Assam, India.</title>
        <authorList>
            <person name="Mukherjee A."/>
            <person name="Chettri B."/>
            <person name="Langpoklakpam J."/>
            <person name="Singh A.K."/>
            <person name="Chattopadhyay D.J."/>
        </authorList>
    </citation>
    <scope>NUCLEOTIDE SEQUENCE [LARGE SCALE GENOMIC DNA]</scope>
    <source>
        <strain evidence="8 9">CNV2</strain>
    </source>
</reference>
<sequence>MKVEVGTIVNTHGIKGEVKVKSKSDFTETRFQPGEVLTIERNGEVMELTITSYRVHKGFHMLKFKGINNINDIEYLKNEVLLQEREHEDIELAENEYYYSDIIGCTVFDEQDTPIGRVIEIFETGANDVWVVKGDKEYLIPYIADVVKSVDVEGRKIVITPMEGLLD</sequence>
<dbReference type="InterPro" id="IPR011961">
    <property type="entry name" value="RimM"/>
</dbReference>
<evidence type="ECO:0000256" key="1">
    <source>
        <dbReference type="ARBA" id="ARBA00022490"/>
    </source>
</evidence>
<evidence type="ECO:0000256" key="5">
    <source>
        <dbReference type="HAMAP-Rule" id="MF_00014"/>
    </source>
</evidence>
<evidence type="ECO:0000259" key="7">
    <source>
        <dbReference type="Pfam" id="PF24986"/>
    </source>
</evidence>
<dbReference type="GO" id="GO:0005737">
    <property type="term" value="C:cytoplasm"/>
    <property type="evidence" value="ECO:0007669"/>
    <property type="project" value="UniProtKB-SubCell"/>
</dbReference>
<evidence type="ECO:0000259" key="6">
    <source>
        <dbReference type="Pfam" id="PF01782"/>
    </source>
</evidence>
<dbReference type="AlphaFoldDB" id="A0A151A5T0"/>
<accession>A0A151A5T0</accession>
<dbReference type="InterPro" id="IPR002676">
    <property type="entry name" value="RimM_N"/>
</dbReference>